<dbReference type="Pfam" id="PF10690">
    <property type="entry name" value="Myticin-prepro"/>
    <property type="match status" value="1"/>
</dbReference>
<dbReference type="EMBL" id="MN883590">
    <property type="protein sequence ID" value="QHR84791.1"/>
    <property type="molecule type" value="mRNA"/>
</dbReference>
<evidence type="ECO:0000313" key="2">
    <source>
        <dbReference type="EMBL" id="QHR84791.1"/>
    </source>
</evidence>
<feature type="chain" id="PRO_5036172502" evidence="1">
    <location>
        <begin position="23"/>
        <end position="88"/>
    </location>
</feature>
<evidence type="ECO:0000313" key="3">
    <source>
        <dbReference type="EMBL" id="QVN25580.1"/>
    </source>
</evidence>
<proteinExistence type="evidence at transcript level"/>
<accession>A0A6B9XPN0</accession>
<dbReference type="InterPro" id="IPR019631">
    <property type="entry name" value="Myticin_preproprotein"/>
</dbReference>
<organism evidence="2">
    <name type="scientific">Perna viridis</name>
    <name type="common">Asian green mussel</name>
    <name type="synonym">Mytilus viridis</name>
    <dbReference type="NCBI Taxonomy" id="73031"/>
    <lineage>
        <taxon>Eukaryota</taxon>
        <taxon>Metazoa</taxon>
        <taxon>Spiralia</taxon>
        <taxon>Lophotrochozoa</taxon>
        <taxon>Mollusca</taxon>
        <taxon>Bivalvia</taxon>
        <taxon>Autobranchia</taxon>
        <taxon>Pteriomorphia</taxon>
        <taxon>Mytilida</taxon>
        <taxon>Mytiloidea</taxon>
        <taxon>Mytilidae</taxon>
        <taxon>Mytilinae</taxon>
        <taxon>Perna</taxon>
    </lineage>
</organism>
<protein>
    <submittedName>
        <fullName evidence="2">Mytilin 4</fullName>
    </submittedName>
    <submittedName>
        <fullName evidence="3">Pernalin A</fullName>
    </submittedName>
</protein>
<keyword evidence="1" id="KW-0732">Signal</keyword>
<dbReference type="EMBL" id="MT362696">
    <property type="protein sequence ID" value="QVN25580.1"/>
    <property type="molecule type" value="Genomic_DNA"/>
</dbReference>
<feature type="signal peptide" evidence="1">
    <location>
        <begin position="1"/>
        <end position="22"/>
    </location>
</feature>
<sequence>MKTAVLLLLVMVPCFSVRGADASCARCKDHCRNKGCGFYMCVLRYGTYYCCCFKCSRDSFFNIGQVDQSLIEDVLEMPKDDDDLRMNK</sequence>
<reference evidence="3" key="2">
    <citation type="submission" date="2020-04" db="EMBL/GenBank/DDBJ databases">
        <title>Molecular cloning and expression analysis of mytilin-like antimicrobial peptides (Pernalins) from Asian green mussel Perna viridis.</title>
        <authorList>
            <person name="Wang Y."/>
            <person name="Zeng Z."/>
            <person name="Anwar M."/>
            <person name="Lou S."/>
            <person name="Hu Z."/>
            <person name="Wang C."/>
            <person name="Li H."/>
        </authorList>
    </citation>
    <scope>NUCLEOTIDE SEQUENCE</scope>
</reference>
<name>A0A6B9XPN0_PERVI</name>
<dbReference type="AlphaFoldDB" id="A0A6B9XPN0"/>
<evidence type="ECO:0000256" key="1">
    <source>
        <dbReference type="SAM" id="SignalP"/>
    </source>
</evidence>
<reference evidence="2" key="1">
    <citation type="journal article" date="2020" name="Antibiotics">
        <title>Molecular Diversity of Mytilin-Like Defense Peptides in Mytilidae (Mollusca, Bivalvia).</title>
        <authorList>
            <person name="Greco S."/>
            <person name="Gerdol M."/>
            <person name="Edomi P."/>
            <person name="Pallavicini A."/>
        </authorList>
    </citation>
    <scope>NUCLEOTIDE SEQUENCE</scope>
    <source>
        <strain evidence="2">Pvir_4</strain>
    </source>
</reference>